<evidence type="ECO:0000256" key="10">
    <source>
        <dbReference type="ARBA" id="ARBA00023180"/>
    </source>
</evidence>
<feature type="disulfide bond" evidence="14">
    <location>
        <begin position="811"/>
        <end position="865"/>
    </location>
</feature>
<dbReference type="InterPro" id="IPR019594">
    <property type="entry name" value="Glu/Gly-bd"/>
</dbReference>
<feature type="transmembrane region" description="Helical" evidence="16">
    <location>
        <begin position="882"/>
        <end position="902"/>
    </location>
</feature>
<evidence type="ECO:0000256" key="3">
    <source>
        <dbReference type="ARBA" id="ARBA00022448"/>
    </source>
</evidence>
<dbReference type="InterPro" id="IPR001828">
    <property type="entry name" value="ANF_lig-bd_rcpt"/>
</dbReference>
<evidence type="ECO:0000256" key="17">
    <source>
        <dbReference type="SAM" id="SignalP"/>
    </source>
</evidence>
<dbReference type="GO" id="GO:1901701">
    <property type="term" value="P:cellular response to oxygen-containing compound"/>
    <property type="evidence" value="ECO:0007669"/>
    <property type="project" value="UniProtKB-ARBA"/>
</dbReference>
<name>A0A803QJW2_CANSA</name>
<dbReference type="OMA" id="SMTCLGD"/>
<keyword evidence="10" id="KW-0325">Glycoprotein</keyword>
<dbReference type="InterPro" id="IPR028082">
    <property type="entry name" value="Peripla_BP_I"/>
</dbReference>
<comment type="similarity">
    <text evidence="2 13">Belongs to the glutamate-gated ion channel (TC 1.A.10.1) family.</text>
</comment>
<dbReference type="CDD" id="cd19990">
    <property type="entry name" value="PBP1_GABAb_receptor_plant"/>
    <property type="match status" value="1"/>
</dbReference>
<dbReference type="SUPFAM" id="SSF53822">
    <property type="entry name" value="Periplasmic binding protein-like I"/>
    <property type="match status" value="1"/>
</dbReference>
<keyword evidence="3 13" id="KW-0813">Transport</keyword>
<sequence length="976" mass="108139">MKVFFLVNRPGPALICLKRIFLLLIFSLWASVQVMGATHNSTVPSSNQISVAGNSSVSSSSSNPMAGTGNTSVSSSSSRPSVVNIGALFTYNSVIGRSAKPAILAAIEDVNSDKSILHGTTLNVVFQDTNCSQFLGTIEALELIQHDVVAAIGPQSSGISHVMSHVINELHVPLLSFGSTDPSLSAQQYSYLVRTTQSDYFQMYAVADLVDYHQWREVIAIFVDDDYGRNGISVLGDALAKNRARISYKAAFSPGASISEIHDVLLGVNLMESRVYVVHVNPDSGLNIFSVAKSIGMMGAGYVWIATDWLPSHLDTLRLPDPNIMNLLQGVVAIRHYTPDTDLKKKFMSRWDKLKHDGISGFNSYALYAYDSVWLAARALDVFLNEGGKISFSKDPQLRDTNRSSLRLSSLHIFDGGSQYLKTILRTNFTGVSGRIQFDTDKNLVHPAYDILNIDGTGTRKVGYWTNHSGLSIAAPEIVYSKPPNVSTSNQHLYSIIWPGETAKTPRGWIFPNNGKPLRIAVPNRVGYKDIVAKDKNPPGVRGFCIDVFESAVVLLPYAVPRQYVLYGDGERNPEFSELVRLVAENKYDAAVGDITITTNRTRIVDFTQPYLESGLVVVAPVKEAKTSPWAFLKPFTLPMWIVTGGFFLFVGAVVWILEHRSNHEFRGPPRKQIMTIFWFSFSTMFFSHRENTVSTLGRLVLIIWLFVVLIINSSYTASLTSILTVQQLTSRIEGIDSLMSGTDPIGIQDGSFAWKYLTNELKIAESRLVNLRNEEEYGNALRLGPKVPGGVAAIVDELPYVEAFLSHTKCQYRTVGQEFTKSGWGFAFPRDSPLAVDLSTAILQLSENGDLQKIRKKWLQTEDCSMNPEDQEANRLSLTSFWGLFLISGVACFIALTTFALRICCQYRKFVPEADVGPEEVVPGTPRRTIRATSFKNLIDFVDKKEAEIKQILKRNRSEQNHASPSSEVNFHSAP</sequence>
<keyword evidence="14" id="KW-1015">Disulfide bond</keyword>
<feature type="region of interest" description="Disordered" evidence="15">
    <location>
        <begin position="54"/>
        <end position="79"/>
    </location>
</feature>
<keyword evidence="12 13" id="KW-0407">Ion channel</keyword>
<dbReference type="OrthoDB" id="5984008at2759"/>
<dbReference type="CDD" id="cd13686">
    <property type="entry name" value="GluR_Plant"/>
    <property type="match status" value="1"/>
</dbReference>
<dbReference type="Pfam" id="PF01094">
    <property type="entry name" value="ANF_receptor"/>
    <property type="match status" value="1"/>
</dbReference>
<comment type="function">
    <text evidence="13">Glutamate-gated receptor that probably acts as non-selective cation channel.</text>
</comment>
<evidence type="ECO:0000256" key="7">
    <source>
        <dbReference type="ARBA" id="ARBA00023065"/>
    </source>
</evidence>
<dbReference type="GO" id="GO:0015276">
    <property type="term" value="F:ligand-gated monoatomic ion channel activity"/>
    <property type="evidence" value="ECO:0007669"/>
    <property type="project" value="InterPro"/>
</dbReference>
<evidence type="ECO:0000256" key="8">
    <source>
        <dbReference type="ARBA" id="ARBA00023136"/>
    </source>
</evidence>
<keyword evidence="8 13" id="KW-0472">Membrane</keyword>
<feature type="compositionally biased region" description="Polar residues" evidence="15">
    <location>
        <begin position="962"/>
        <end position="976"/>
    </location>
</feature>
<evidence type="ECO:0000256" key="14">
    <source>
        <dbReference type="PIRSR" id="PIRSR037090-50"/>
    </source>
</evidence>
<dbReference type="InterPro" id="IPR015683">
    <property type="entry name" value="Ionotropic_Glu_rcpt"/>
</dbReference>
<evidence type="ECO:0000256" key="13">
    <source>
        <dbReference type="PIRNR" id="PIRNR037090"/>
    </source>
</evidence>
<evidence type="ECO:0000313" key="20">
    <source>
        <dbReference type="Proteomes" id="UP000596661"/>
    </source>
</evidence>
<keyword evidence="5 17" id="KW-0732">Signal</keyword>
<dbReference type="FunFam" id="3.40.190.10:FF:000175">
    <property type="entry name" value="Glutamate receptor"/>
    <property type="match status" value="1"/>
</dbReference>
<dbReference type="GO" id="GO:0007165">
    <property type="term" value="P:signal transduction"/>
    <property type="evidence" value="ECO:0007669"/>
    <property type="project" value="UniProtKB-ARBA"/>
</dbReference>
<dbReference type="InterPro" id="IPR044440">
    <property type="entry name" value="GABAb_receptor_plant_PBP1"/>
</dbReference>
<dbReference type="Pfam" id="PF00060">
    <property type="entry name" value="Lig_chan"/>
    <property type="match status" value="1"/>
</dbReference>
<dbReference type="SMART" id="SM00079">
    <property type="entry name" value="PBPe"/>
    <property type="match status" value="1"/>
</dbReference>
<dbReference type="GO" id="GO:0009611">
    <property type="term" value="P:response to wounding"/>
    <property type="evidence" value="ECO:0007669"/>
    <property type="project" value="UniProtKB-ARBA"/>
</dbReference>
<evidence type="ECO:0000256" key="12">
    <source>
        <dbReference type="ARBA" id="ARBA00023303"/>
    </source>
</evidence>
<dbReference type="PIRSF" id="PIRSF037090">
    <property type="entry name" value="Iontro_Glu-like_rcpt_pln"/>
    <property type="match status" value="1"/>
</dbReference>
<keyword evidence="11 13" id="KW-1071">Ligand-gated ion channel</keyword>
<keyword evidence="4 16" id="KW-0812">Transmembrane</keyword>
<feature type="chain" id="PRO_5030545826" description="Glutamate receptor" evidence="17">
    <location>
        <begin position="37"/>
        <end position="976"/>
    </location>
</feature>
<dbReference type="FunFam" id="1.10.287.70:FF:000037">
    <property type="entry name" value="Glutamate receptor"/>
    <property type="match status" value="1"/>
</dbReference>
<dbReference type="Gene3D" id="3.40.190.10">
    <property type="entry name" value="Periplasmic binding protein-like II"/>
    <property type="match status" value="2"/>
</dbReference>
<feature type="domain" description="Ionotropic glutamate receptor C-terminal" evidence="18">
    <location>
        <begin position="519"/>
        <end position="862"/>
    </location>
</feature>
<proteinExistence type="inferred from homology"/>
<feature type="transmembrane region" description="Helical" evidence="16">
    <location>
        <begin position="638"/>
        <end position="658"/>
    </location>
</feature>
<keyword evidence="20" id="KW-1185">Reference proteome</keyword>
<dbReference type="AlphaFoldDB" id="A0A803QJW2"/>
<dbReference type="EMBL" id="UZAU01000821">
    <property type="status" value="NOT_ANNOTATED_CDS"/>
    <property type="molecule type" value="Genomic_DNA"/>
</dbReference>
<evidence type="ECO:0000259" key="18">
    <source>
        <dbReference type="SMART" id="SM00079"/>
    </source>
</evidence>
<keyword evidence="6 16" id="KW-1133">Transmembrane helix</keyword>
<evidence type="ECO:0000256" key="4">
    <source>
        <dbReference type="ARBA" id="ARBA00022692"/>
    </source>
</evidence>
<keyword evidence="9 13" id="KW-0675">Receptor</keyword>
<feature type="region of interest" description="Disordered" evidence="15">
    <location>
        <begin position="955"/>
        <end position="976"/>
    </location>
</feature>
<dbReference type="Pfam" id="PF10613">
    <property type="entry name" value="Lig_chan-Glu_bd"/>
    <property type="match status" value="1"/>
</dbReference>
<dbReference type="PANTHER" id="PTHR18966">
    <property type="entry name" value="IONOTROPIC GLUTAMATE RECEPTOR"/>
    <property type="match status" value="1"/>
</dbReference>
<comment type="subcellular location">
    <subcellularLocation>
        <location evidence="1">Membrane</location>
        <topology evidence="1">Multi-pass membrane protein</topology>
    </subcellularLocation>
</comment>
<evidence type="ECO:0000256" key="5">
    <source>
        <dbReference type="ARBA" id="ARBA00022729"/>
    </source>
</evidence>
<keyword evidence="7 13" id="KW-0406">Ion transport</keyword>
<evidence type="ECO:0000256" key="16">
    <source>
        <dbReference type="SAM" id="Phobius"/>
    </source>
</evidence>
<protein>
    <recommendedName>
        <fullName evidence="13">Glutamate receptor</fullName>
    </recommendedName>
</protein>
<dbReference type="InterPro" id="IPR001320">
    <property type="entry name" value="Iontro_rcpt_C"/>
</dbReference>
<dbReference type="EnsemblPlants" id="evm.model.10.1486">
    <property type="protein sequence ID" value="cds.evm.model.10.1486"/>
    <property type="gene ID" value="evm.TU.10.1486"/>
</dbReference>
<evidence type="ECO:0000256" key="9">
    <source>
        <dbReference type="ARBA" id="ARBA00023170"/>
    </source>
</evidence>
<evidence type="ECO:0000256" key="2">
    <source>
        <dbReference type="ARBA" id="ARBA00008685"/>
    </source>
</evidence>
<dbReference type="PRINTS" id="PR01176">
    <property type="entry name" value="GABABRECEPTR"/>
</dbReference>
<dbReference type="Gene3D" id="1.10.287.70">
    <property type="match status" value="1"/>
</dbReference>
<dbReference type="GO" id="GO:0016020">
    <property type="term" value="C:membrane"/>
    <property type="evidence" value="ECO:0007669"/>
    <property type="project" value="UniProtKB-SubCell"/>
</dbReference>
<feature type="signal peptide" evidence="17">
    <location>
        <begin position="1"/>
        <end position="36"/>
    </location>
</feature>
<dbReference type="FunFam" id="3.40.190.10:FF:000054">
    <property type="entry name" value="Glutamate receptor"/>
    <property type="match status" value="1"/>
</dbReference>
<evidence type="ECO:0000256" key="11">
    <source>
        <dbReference type="ARBA" id="ARBA00023286"/>
    </source>
</evidence>
<accession>A0A803QJW2</accession>
<evidence type="ECO:0000313" key="19">
    <source>
        <dbReference type="EnsemblPlants" id="cds.evm.model.10.1486"/>
    </source>
</evidence>
<dbReference type="Gramene" id="evm.model.10.1486">
    <property type="protein sequence ID" value="cds.evm.model.10.1486"/>
    <property type="gene ID" value="evm.TU.10.1486"/>
</dbReference>
<evidence type="ECO:0000256" key="6">
    <source>
        <dbReference type="ARBA" id="ARBA00022989"/>
    </source>
</evidence>
<dbReference type="InterPro" id="IPR017103">
    <property type="entry name" value="Iontropic_Glu_rcpt_pln"/>
</dbReference>
<reference evidence="19" key="1">
    <citation type="submission" date="2021-03" db="UniProtKB">
        <authorList>
            <consortium name="EnsemblPlants"/>
        </authorList>
    </citation>
    <scope>IDENTIFICATION</scope>
</reference>
<dbReference type="SUPFAM" id="SSF53850">
    <property type="entry name" value="Periplasmic binding protein-like II"/>
    <property type="match status" value="1"/>
</dbReference>
<dbReference type="Gene3D" id="3.40.50.2300">
    <property type="match status" value="2"/>
</dbReference>
<feature type="transmembrane region" description="Helical" evidence="16">
    <location>
        <begin position="700"/>
        <end position="724"/>
    </location>
</feature>
<dbReference type="Proteomes" id="UP000596661">
    <property type="component" value="Unassembled WGS sequence"/>
</dbReference>
<evidence type="ECO:0000256" key="15">
    <source>
        <dbReference type="SAM" id="MobiDB-lite"/>
    </source>
</evidence>
<evidence type="ECO:0000256" key="1">
    <source>
        <dbReference type="ARBA" id="ARBA00004141"/>
    </source>
</evidence>
<dbReference type="FunFam" id="3.40.50.2300:FF:000081">
    <property type="entry name" value="Glutamate receptor"/>
    <property type="match status" value="1"/>
</dbReference>
<organism evidence="19 20">
    <name type="scientific">Cannabis sativa</name>
    <name type="common">Hemp</name>
    <name type="synonym">Marijuana</name>
    <dbReference type="NCBI Taxonomy" id="3483"/>
    <lineage>
        <taxon>Eukaryota</taxon>
        <taxon>Viridiplantae</taxon>
        <taxon>Streptophyta</taxon>
        <taxon>Embryophyta</taxon>
        <taxon>Tracheophyta</taxon>
        <taxon>Spermatophyta</taxon>
        <taxon>Magnoliopsida</taxon>
        <taxon>eudicotyledons</taxon>
        <taxon>Gunneridae</taxon>
        <taxon>Pentapetalae</taxon>
        <taxon>rosids</taxon>
        <taxon>fabids</taxon>
        <taxon>Rosales</taxon>
        <taxon>Cannabaceae</taxon>
        <taxon>Cannabis</taxon>
    </lineage>
</organism>